<dbReference type="PANTHER" id="PTHR15670:SF4">
    <property type="entry name" value="RHO GTPASE-ACTIVATING PROTEIN 11A"/>
    <property type="match status" value="1"/>
</dbReference>
<gene>
    <name evidence="3" type="primary">ARHGAP11A</name>
    <name evidence="3" type="ORF">g.20409</name>
</gene>
<sequence>MLIYSIPNTSKVHQAVTNNLRTLGVKSRVKRTHLKTDKENRVKKVFGVSLTQQKFDSIKLSTGAVISVPVFVKQAVNYLDLHLNQEGLFRKAGSQTRQRELVARFDNGNELGDKYNAIDVANCLKKYLRDLPEPLIPNEFHDLFVRCGMLKFCKVDAILQACLLLPIKYLTTLAFLMDFFQRVAMYENMNKMGVDNLAKVVGPNIMPVRETTMAAVQNRLNAHLSIIKILIENARKIGVLPKEIMETAMSDSIASPGTDLDHSGSSFKSKRKKHRSGSLTRMFNGLKKIVGKNSPEETISRRSLMPPQPSSPSKSTKKRKIAEVNPSTTSKKKRESNPRALFPSPVSEDPNPTEEKPQKLDKSRKLLNLDRFVSRSRHKLPIELEPERSPVIERRWSMASGVSRNPKKRNSKKSSVSSLLDKRTKSTLTEEYDRIFMEADVNLSDENPDLPRCLTFPPNPSKVPEEYVKIPKKEYEEIKNRVSAIESRIDQELHTIDTIDTFCLDSASEVQSKYERTLGEASIGSITPADQLARRLGKELKIRKGSDGKVIRSPSARKIGNIRRRSQEKPVSKRRISRSASWHISEQPRPLASSQYTQAKEEMGEELGEVCSEETNARLDFLHQQLCTLMSHTAEHTRSSGLGINYESQQITGLASPKVAGLKQVRRASSFHGSSISEVEQKKVYYNLRMSNLKKSNSQRQMQKVIPTSQSDIFTWKNASIYLESEKHTAKSILLRRNGSPGLTQTGRDSVAKLRTQNAGMVLAKAKLFDDECKSQVIAQQRTSSGGSGGKITPPNKNERKKKCRSPKTHEGRLKSDQENSINFNGSGISSEAPTYKTPHIKKPLAVKTPKSTRSLVRRAPIDMKRTPLKAVPLAGTPKRQSPRNAFRARQVTRNIDID</sequence>
<evidence type="ECO:0000313" key="3">
    <source>
        <dbReference type="EMBL" id="JAG78539.1"/>
    </source>
</evidence>
<name>A0A0C9R7K1_9HYME</name>
<feature type="region of interest" description="Disordered" evidence="1">
    <location>
        <begin position="251"/>
        <end position="365"/>
    </location>
</feature>
<dbReference type="InterPro" id="IPR042869">
    <property type="entry name" value="ARHGAP11A/B"/>
</dbReference>
<dbReference type="InterPro" id="IPR000198">
    <property type="entry name" value="RhoGAP_dom"/>
</dbReference>
<reference evidence="3" key="1">
    <citation type="submission" date="2015-01" db="EMBL/GenBank/DDBJ databases">
        <title>Transcriptome Assembly of Fopius arisanus.</title>
        <authorList>
            <person name="Geib S."/>
        </authorList>
    </citation>
    <scope>NUCLEOTIDE SEQUENCE</scope>
</reference>
<dbReference type="SMART" id="SM00324">
    <property type="entry name" value="RhoGAP"/>
    <property type="match status" value="1"/>
</dbReference>
<feature type="compositionally biased region" description="Low complexity" evidence="1">
    <location>
        <begin position="820"/>
        <end position="831"/>
    </location>
</feature>
<proteinExistence type="predicted"/>
<dbReference type="AlphaFoldDB" id="A0A0C9R7K1"/>
<feature type="region of interest" description="Disordered" evidence="1">
    <location>
        <begin position="562"/>
        <end position="599"/>
    </location>
</feature>
<dbReference type="EMBL" id="GBYB01008772">
    <property type="protein sequence ID" value="JAG78539.1"/>
    <property type="molecule type" value="Transcribed_RNA"/>
</dbReference>
<organism evidence="3">
    <name type="scientific">Fopius arisanus</name>
    <dbReference type="NCBI Taxonomy" id="64838"/>
    <lineage>
        <taxon>Eukaryota</taxon>
        <taxon>Metazoa</taxon>
        <taxon>Ecdysozoa</taxon>
        <taxon>Arthropoda</taxon>
        <taxon>Hexapoda</taxon>
        <taxon>Insecta</taxon>
        <taxon>Pterygota</taxon>
        <taxon>Neoptera</taxon>
        <taxon>Endopterygota</taxon>
        <taxon>Hymenoptera</taxon>
        <taxon>Apocrita</taxon>
        <taxon>Ichneumonoidea</taxon>
        <taxon>Braconidae</taxon>
        <taxon>Opiinae</taxon>
        <taxon>Fopius</taxon>
    </lineage>
</organism>
<feature type="compositionally biased region" description="Basic and acidic residues" evidence="1">
    <location>
        <begin position="808"/>
        <end position="818"/>
    </location>
</feature>
<dbReference type="Pfam" id="PF00620">
    <property type="entry name" value="RhoGAP"/>
    <property type="match status" value="1"/>
</dbReference>
<accession>A0A0C9R7K1</accession>
<feature type="domain" description="Rho-GAP" evidence="2">
    <location>
        <begin position="58"/>
        <end position="238"/>
    </location>
</feature>
<evidence type="ECO:0000259" key="2">
    <source>
        <dbReference type="PROSITE" id="PS50238"/>
    </source>
</evidence>
<dbReference type="GO" id="GO:0005096">
    <property type="term" value="F:GTPase activator activity"/>
    <property type="evidence" value="ECO:0007669"/>
    <property type="project" value="TreeGrafter"/>
</dbReference>
<dbReference type="PANTHER" id="PTHR15670">
    <property type="entry name" value="RHO GTPASE ACTIVATING PROTEIN 11A"/>
    <property type="match status" value="1"/>
</dbReference>
<feature type="region of interest" description="Disordered" evidence="1">
    <location>
        <begin position="779"/>
        <end position="899"/>
    </location>
</feature>
<dbReference type="InterPro" id="IPR008936">
    <property type="entry name" value="Rho_GTPase_activation_prot"/>
</dbReference>
<feature type="region of interest" description="Disordered" evidence="1">
    <location>
        <begin position="398"/>
        <end position="422"/>
    </location>
</feature>
<dbReference type="SUPFAM" id="SSF48350">
    <property type="entry name" value="GTPase activation domain, GAP"/>
    <property type="match status" value="1"/>
</dbReference>
<evidence type="ECO:0000256" key="1">
    <source>
        <dbReference type="SAM" id="MobiDB-lite"/>
    </source>
</evidence>
<feature type="compositionally biased region" description="Basic and acidic residues" evidence="1">
    <location>
        <begin position="353"/>
        <end position="365"/>
    </location>
</feature>
<dbReference type="PROSITE" id="PS50238">
    <property type="entry name" value="RHOGAP"/>
    <property type="match status" value="1"/>
</dbReference>
<dbReference type="GO" id="GO:0007165">
    <property type="term" value="P:signal transduction"/>
    <property type="evidence" value="ECO:0007669"/>
    <property type="project" value="InterPro"/>
</dbReference>
<dbReference type="Gene3D" id="1.10.555.10">
    <property type="entry name" value="Rho GTPase activation protein"/>
    <property type="match status" value="1"/>
</dbReference>
<protein>
    <submittedName>
        <fullName evidence="3">ARHGAP11A protein</fullName>
    </submittedName>
</protein>